<dbReference type="InterPro" id="IPR004879">
    <property type="entry name" value="Ssp411-like_TRX"/>
</dbReference>
<keyword evidence="3" id="KW-0560">Oxidoreductase</keyword>
<dbReference type="InterPro" id="IPR024705">
    <property type="entry name" value="Ssp411"/>
</dbReference>
<name>A0A151ACR1_9EURY</name>
<dbReference type="Gene3D" id="1.50.10.10">
    <property type="match status" value="1"/>
</dbReference>
<dbReference type="Proteomes" id="UP000075321">
    <property type="component" value="Unassembled WGS sequence"/>
</dbReference>
<dbReference type="EMBL" id="LTAZ01000007">
    <property type="protein sequence ID" value="KYH25147.1"/>
    <property type="molecule type" value="Genomic_DNA"/>
</dbReference>
<evidence type="ECO:0000259" key="2">
    <source>
        <dbReference type="Pfam" id="PF03190"/>
    </source>
</evidence>
<gene>
    <name evidence="3" type="primary">dsbD</name>
    <name evidence="3" type="ORF">HAPAU_27310</name>
</gene>
<dbReference type="Gene3D" id="3.40.30.10">
    <property type="entry name" value="Glutaredoxin"/>
    <property type="match status" value="1"/>
</dbReference>
<feature type="domain" description="Spermatogenesis-associated protein 20-like TRX" evidence="2">
    <location>
        <begin position="7"/>
        <end position="120"/>
    </location>
</feature>
<feature type="region of interest" description="Disordered" evidence="1">
    <location>
        <begin position="268"/>
        <end position="288"/>
    </location>
</feature>
<dbReference type="InterPro" id="IPR008928">
    <property type="entry name" value="6-hairpin_glycosidase_sf"/>
</dbReference>
<evidence type="ECO:0000313" key="3">
    <source>
        <dbReference type="EMBL" id="KYH25147.1"/>
    </source>
</evidence>
<protein>
    <submittedName>
        <fullName evidence="3">Thiol:disulfide interchange protein DsbD</fullName>
        <ecNumber evidence="3">1.8.1.8</ecNumber>
    </submittedName>
</protein>
<dbReference type="GO" id="GO:0005975">
    <property type="term" value="P:carbohydrate metabolic process"/>
    <property type="evidence" value="ECO:0007669"/>
    <property type="project" value="InterPro"/>
</dbReference>
<feature type="compositionally biased region" description="Basic and acidic residues" evidence="1">
    <location>
        <begin position="276"/>
        <end position="287"/>
    </location>
</feature>
<dbReference type="OrthoDB" id="202131at2157"/>
<dbReference type="RefSeq" id="WP_066383460.1">
    <property type="nucleotide sequence ID" value="NZ_LTAZ01000007.1"/>
</dbReference>
<sequence>MDDSVSEIDWYGWETGLAAARERDDPVMLFLSAAWCVDCAEMERTTLSNPQIRANLEEFIPIRVDADRRPRVRDRYNMGGFPSTVFCTPDGRILTGTTQLGIEGLRSVLGRVREVWDDRGADAGRIPRALRADEPPAGEVSEGIEGQLVGRLESAFDTQYGGWSDAPKFPLARTIEFALKRDREAARRTLEAVQTHLQDDYEGGFFRYAANRDWSDISHEKLTDENAALLRTFANAYLATGEEAYRETAARTVEYLTTTLWTGEAFAASQAPGPDDSYRAPEERTDPPVDGTVYAGANALAIDALLAYHAYTDDEDAKRFAQRARSHLEGLIDGGRVAHYAGGDRGLLSDQARVLRAFTTAREVLGDEGSLSSARSVADHTIETLRVEDGRFRDGPVEGAGLLSYPLYPLDTTAELADGLLDLALITGENRYRSVAHDALAAFAGASDRLGPQLAEYGTAVSRLVGEPLVIRVGAPAGSDLHRAALRIADHEAVVVPGADCEGALASAGERTAQPAASPAELERAVSALFAD</sequence>
<evidence type="ECO:0000313" key="4">
    <source>
        <dbReference type="Proteomes" id="UP000075321"/>
    </source>
</evidence>
<dbReference type="Pfam" id="PF03190">
    <property type="entry name" value="Thioredox_DsbH"/>
    <property type="match status" value="1"/>
</dbReference>
<dbReference type="PATRIC" id="fig|1008153.3.peg.2788"/>
<dbReference type="AlphaFoldDB" id="A0A151ACR1"/>
<dbReference type="GO" id="GO:0047134">
    <property type="term" value="F:protein-disulfide reductase [NAD(P)H] activity"/>
    <property type="evidence" value="ECO:0007669"/>
    <property type="project" value="UniProtKB-EC"/>
</dbReference>
<dbReference type="PANTHER" id="PTHR42899">
    <property type="entry name" value="SPERMATOGENESIS-ASSOCIATED PROTEIN 20"/>
    <property type="match status" value="1"/>
</dbReference>
<keyword evidence="4" id="KW-1185">Reference proteome</keyword>
<comment type="caution">
    <text evidence="3">The sequence shown here is derived from an EMBL/GenBank/DDBJ whole genome shotgun (WGS) entry which is preliminary data.</text>
</comment>
<dbReference type="InterPro" id="IPR012341">
    <property type="entry name" value="6hp_glycosidase-like_sf"/>
</dbReference>
<organism evidence="3 4">
    <name type="scientific">Halalkalicoccus paucihalophilus</name>
    <dbReference type="NCBI Taxonomy" id="1008153"/>
    <lineage>
        <taxon>Archaea</taxon>
        <taxon>Methanobacteriati</taxon>
        <taxon>Methanobacteriota</taxon>
        <taxon>Stenosarchaea group</taxon>
        <taxon>Halobacteria</taxon>
        <taxon>Halobacteriales</taxon>
        <taxon>Halococcaceae</taxon>
        <taxon>Halalkalicoccus</taxon>
    </lineage>
</organism>
<reference evidence="3 4" key="1">
    <citation type="submission" date="2016-02" db="EMBL/GenBank/DDBJ databases">
        <title>Genome sequence of Halalkalicoccus paucihalophilus DSM 24557.</title>
        <authorList>
            <person name="Poehlein A."/>
            <person name="Daniel R."/>
        </authorList>
    </citation>
    <scope>NUCLEOTIDE SEQUENCE [LARGE SCALE GENOMIC DNA]</scope>
    <source>
        <strain evidence="3 4">DSM 24557</strain>
    </source>
</reference>
<proteinExistence type="predicted"/>
<dbReference type="SUPFAM" id="SSF52833">
    <property type="entry name" value="Thioredoxin-like"/>
    <property type="match status" value="1"/>
</dbReference>
<dbReference type="PANTHER" id="PTHR42899:SF1">
    <property type="entry name" value="SPERMATOGENESIS-ASSOCIATED PROTEIN 20"/>
    <property type="match status" value="1"/>
</dbReference>
<dbReference type="EC" id="1.8.1.8" evidence="3"/>
<accession>A0A151ACR1</accession>
<dbReference type="InterPro" id="IPR036249">
    <property type="entry name" value="Thioredoxin-like_sf"/>
</dbReference>
<evidence type="ECO:0000256" key="1">
    <source>
        <dbReference type="SAM" id="MobiDB-lite"/>
    </source>
</evidence>
<dbReference type="SUPFAM" id="SSF48208">
    <property type="entry name" value="Six-hairpin glycosidases"/>
    <property type="match status" value="1"/>
</dbReference>